<evidence type="ECO:0000313" key="1">
    <source>
        <dbReference type="EMBL" id="KAK7536947.1"/>
    </source>
</evidence>
<evidence type="ECO:0000313" key="2">
    <source>
        <dbReference type="Proteomes" id="UP001360953"/>
    </source>
</evidence>
<dbReference type="EMBL" id="JBBPEH010000006">
    <property type="protein sequence ID" value="KAK7536947.1"/>
    <property type="molecule type" value="Genomic_DNA"/>
</dbReference>
<gene>
    <name evidence="1" type="ORF">J3D65DRAFT_359121</name>
</gene>
<accession>A0ABR1LP34</accession>
<keyword evidence="2" id="KW-1185">Reference proteome</keyword>
<dbReference type="GeneID" id="92028532"/>
<dbReference type="RefSeq" id="XP_066655098.1">
    <property type="nucleotide sequence ID" value="XM_066795626.1"/>
</dbReference>
<organism evidence="1 2">
    <name type="scientific">Phyllosticta citribraziliensis</name>
    <dbReference type="NCBI Taxonomy" id="989973"/>
    <lineage>
        <taxon>Eukaryota</taxon>
        <taxon>Fungi</taxon>
        <taxon>Dikarya</taxon>
        <taxon>Ascomycota</taxon>
        <taxon>Pezizomycotina</taxon>
        <taxon>Dothideomycetes</taxon>
        <taxon>Dothideomycetes incertae sedis</taxon>
        <taxon>Botryosphaeriales</taxon>
        <taxon>Phyllostictaceae</taxon>
        <taxon>Phyllosticta</taxon>
    </lineage>
</organism>
<sequence>MSSNRFLPSTPSPFISRVSNARADLCKRSDYSVGPVVRQMSILTSKGIWTSTSCAHVLPVCYNITPSVVPPMLFSSSRSVTRLGCKRTASLQLARIIPNPRDLQRSESNSTVLRTTVAGMPPRRIPHSNSTLSELQKRIVCSDCCKSKIGVSLCLKSSGYCRRPSNIRVWWNSQRHQELWQGRWKNWLDRLLTGPLASLLGLSTIHPCVGFQ</sequence>
<name>A0ABR1LP34_9PEZI</name>
<reference evidence="1 2" key="1">
    <citation type="submission" date="2024-04" db="EMBL/GenBank/DDBJ databases">
        <title>Phyllosticta paracitricarpa is synonymous to the EU quarantine fungus P. citricarpa based on phylogenomic analyses.</title>
        <authorList>
            <consortium name="Lawrence Berkeley National Laboratory"/>
            <person name="Van ingen-buijs V.A."/>
            <person name="Van westerhoven A.C."/>
            <person name="Haridas S."/>
            <person name="Skiadas P."/>
            <person name="Martin F."/>
            <person name="Groenewald J.Z."/>
            <person name="Crous P.W."/>
            <person name="Seidl M.F."/>
        </authorList>
    </citation>
    <scope>NUCLEOTIDE SEQUENCE [LARGE SCALE GENOMIC DNA]</scope>
    <source>
        <strain evidence="1 2">CPC 17464</strain>
    </source>
</reference>
<dbReference type="Proteomes" id="UP001360953">
    <property type="component" value="Unassembled WGS sequence"/>
</dbReference>
<proteinExistence type="predicted"/>
<comment type="caution">
    <text evidence="1">The sequence shown here is derived from an EMBL/GenBank/DDBJ whole genome shotgun (WGS) entry which is preliminary data.</text>
</comment>
<protein>
    <submittedName>
        <fullName evidence="1">Uncharacterized protein</fullName>
    </submittedName>
</protein>